<dbReference type="OrthoDB" id="5237843at2759"/>
<feature type="compositionally biased region" description="Polar residues" evidence="1">
    <location>
        <begin position="83"/>
        <end position="100"/>
    </location>
</feature>
<dbReference type="STRING" id="252740.A0A423WA32"/>
<name>A0A423WA32_CYTCH</name>
<dbReference type="AlphaFoldDB" id="A0A423WA32"/>
<proteinExistence type="predicted"/>
<gene>
    <name evidence="2" type="ORF">VSDG_03622</name>
</gene>
<dbReference type="EMBL" id="LJZO01000009">
    <property type="protein sequence ID" value="ROW00161.1"/>
    <property type="molecule type" value="Genomic_DNA"/>
</dbReference>
<keyword evidence="3" id="KW-1185">Reference proteome</keyword>
<comment type="caution">
    <text evidence="2">The sequence shown here is derived from an EMBL/GenBank/DDBJ whole genome shotgun (WGS) entry which is preliminary data.</text>
</comment>
<evidence type="ECO:0000313" key="3">
    <source>
        <dbReference type="Proteomes" id="UP000284375"/>
    </source>
</evidence>
<organism evidence="2 3">
    <name type="scientific">Cytospora chrysosperma</name>
    <name type="common">Cytospora canker fungus</name>
    <name type="synonym">Sphaeria chrysosperma</name>
    <dbReference type="NCBI Taxonomy" id="252740"/>
    <lineage>
        <taxon>Eukaryota</taxon>
        <taxon>Fungi</taxon>
        <taxon>Dikarya</taxon>
        <taxon>Ascomycota</taxon>
        <taxon>Pezizomycotina</taxon>
        <taxon>Sordariomycetes</taxon>
        <taxon>Sordariomycetidae</taxon>
        <taxon>Diaporthales</taxon>
        <taxon>Cytosporaceae</taxon>
        <taxon>Cytospora</taxon>
    </lineage>
</organism>
<dbReference type="Proteomes" id="UP000284375">
    <property type="component" value="Unassembled WGS sequence"/>
</dbReference>
<reference evidence="2 3" key="1">
    <citation type="submission" date="2015-09" db="EMBL/GenBank/DDBJ databases">
        <title>Host preference determinants of Valsa canker pathogens revealed by comparative genomics.</title>
        <authorList>
            <person name="Yin Z."/>
            <person name="Huang L."/>
        </authorList>
    </citation>
    <scope>NUCLEOTIDE SEQUENCE [LARGE SCALE GENOMIC DNA]</scope>
    <source>
        <strain evidence="2 3">YSFL</strain>
    </source>
</reference>
<sequence>MPKLPPLIQTFDGFFVTGKQLAPATPASLVANARFGAASPAHQGGARRAALHAQGEGRGQREPLSLRSPSADIRPTPRADDGAQSTVASPSTNASASTHTSPPGISLIGGSSLVAIAREHSPQPYDDDASRRDVLENAVIPLLGMAGVDEAGMEHRHHQTSQNDDPYADLPGDQELLNLFSVYRLRVHPFQLIIDDLDAVESELCEIINQRAESSLAQKSQYQGDDILASKSASGGIFEKSLKALKLLRKITEEERLRKNQSDTIDRDTMAFSNPTFSDEAMNAVQDPGSAEFDELLRSFDFSSALPMEAFDYYTSDLTAPGANFEAFNPI</sequence>
<protein>
    <submittedName>
        <fullName evidence="2">Uncharacterized protein</fullName>
    </submittedName>
</protein>
<evidence type="ECO:0000256" key="1">
    <source>
        <dbReference type="SAM" id="MobiDB-lite"/>
    </source>
</evidence>
<feature type="region of interest" description="Disordered" evidence="1">
    <location>
        <begin position="41"/>
        <end position="104"/>
    </location>
</feature>
<evidence type="ECO:0000313" key="2">
    <source>
        <dbReference type="EMBL" id="ROW00161.1"/>
    </source>
</evidence>
<accession>A0A423WA32</accession>